<comment type="caution">
    <text evidence="2">The sequence shown here is derived from an EMBL/GenBank/DDBJ whole genome shotgun (WGS) entry which is preliminary data.</text>
</comment>
<dbReference type="Proteomes" id="UP000610293">
    <property type="component" value="Unassembled WGS sequence"/>
</dbReference>
<dbReference type="EMBL" id="JACYNJ010000012">
    <property type="protein sequence ID" value="MBD8271675.1"/>
    <property type="molecule type" value="Genomic_DNA"/>
</dbReference>
<gene>
    <name evidence="2" type="ORF">E4T65_06750</name>
    <name evidence="1" type="ORF">IFU03_18155</name>
</gene>
<organism evidence="2 3">
    <name type="scientific">Pseudomonas fluorescens</name>
    <dbReference type="NCBI Taxonomy" id="294"/>
    <lineage>
        <taxon>Bacteria</taxon>
        <taxon>Pseudomonadati</taxon>
        <taxon>Pseudomonadota</taxon>
        <taxon>Gammaproteobacteria</taxon>
        <taxon>Pseudomonadales</taxon>
        <taxon>Pseudomonadaceae</taxon>
        <taxon>Pseudomonas</taxon>
    </lineage>
</organism>
<reference evidence="2 3" key="1">
    <citation type="submission" date="2019-03" db="EMBL/GenBank/DDBJ databases">
        <title>Biocontrol and xenobiotic degradation properties of endophytic Pseudomonas fluorescens strain BRZ63.</title>
        <authorList>
            <person name="Chlebek D.A."/>
            <person name="Pinski A."/>
            <person name="Zur J.P."/>
            <person name="Michalska J."/>
            <person name="Hupert-Kocurek K.T."/>
        </authorList>
    </citation>
    <scope>NUCLEOTIDE SEQUENCE [LARGE SCALE GENOMIC DNA]</scope>
    <source>
        <strain evidence="2 3">BRZ63</strain>
    </source>
</reference>
<proteinExistence type="predicted"/>
<accession>A0A4Y9TLF8</accession>
<dbReference type="RefSeq" id="WP_029290802.1">
    <property type="nucleotide sequence ID" value="NZ_JACYNJ010000012.1"/>
</dbReference>
<name>A0A4Y9TLF8_PSEFL</name>
<evidence type="ECO:0000313" key="1">
    <source>
        <dbReference type="EMBL" id="MBD8271675.1"/>
    </source>
</evidence>
<sequence length="84" mass="9563">MHLRRITIKRFRKQQFQAVTAVGLEGSTFPKGNEKTDVKWLENAGRRFYVRVACAKRQAHSLYVWRSSQFTSAIGLATGCPAYA</sequence>
<reference evidence="1" key="2">
    <citation type="journal article" date="2020" name="FEMS Microbiol. Ecol.">
        <title>Temporal dynamics of bacterial communities during seed development and maturation.</title>
        <authorList>
            <person name="Chesneau G."/>
            <person name="Torres-Cortes G."/>
            <person name="Briand M."/>
            <person name="Darrasse A."/>
            <person name="Preveaux A."/>
            <person name="Marais C."/>
            <person name="Jacques M.A."/>
            <person name="Shade A."/>
            <person name="Barret M."/>
        </authorList>
    </citation>
    <scope>NUCLEOTIDE SEQUENCE</scope>
    <source>
        <strain evidence="1">CFBP13533</strain>
    </source>
</reference>
<protein>
    <submittedName>
        <fullName evidence="2">Uncharacterized protein</fullName>
    </submittedName>
</protein>
<dbReference type="EMBL" id="SPVI01000003">
    <property type="protein sequence ID" value="TFW44200.1"/>
    <property type="molecule type" value="Genomic_DNA"/>
</dbReference>
<dbReference type="AlphaFoldDB" id="A0A4Y9TLF8"/>
<evidence type="ECO:0000313" key="2">
    <source>
        <dbReference type="EMBL" id="TFW44200.1"/>
    </source>
</evidence>
<evidence type="ECO:0000313" key="3">
    <source>
        <dbReference type="Proteomes" id="UP000297322"/>
    </source>
</evidence>
<dbReference type="Proteomes" id="UP000297322">
    <property type="component" value="Unassembled WGS sequence"/>
</dbReference>